<dbReference type="RefSeq" id="WP_134213001.1">
    <property type="nucleotide sequence ID" value="NZ_QFFZ01000008.1"/>
</dbReference>
<comment type="caution">
    <text evidence="2">The sequence shown here is derived from an EMBL/GenBank/DDBJ whole genome shotgun (WGS) entry which is preliminary data.</text>
</comment>
<dbReference type="EMBL" id="QFFZ01000008">
    <property type="protein sequence ID" value="TEB12238.1"/>
    <property type="molecule type" value="Genomic_DNA"/>
</dbReference>
<sequence>MAEEIKGEVMPGEHVIRLLEQSSKYGLDQETMLIYINSVNLMSILSLLGRRYGVKSNFSLPVPVSLPALPALVQGPAPAAAAPGAAPAVGPALENMMGTLMKALGGQGAGNSTAGQGINMSSLLNLLSVLGQNVDLGSLINLMAGLLSSGSKAAAKPEAGSVMPPASPGSPLPAAPESTVQKTQVEDKAVKREPPKIMKWDQLEERKKA</sequence>
<dbReference type="Proteomes" id="UP000297597">
    <property type="component" value="Unassembled WGS sequence"/>
</dbReference>
<evidence type="ECO:0000313" key="3">
    <source>
        <dbReference type="Proteomes" id="UP000297597"/>
    </source>
</evidence>
<name>A0A4Y7RTB0_9FIRM</name>
<evidence type="ECO:0000313" key="2">
    <source>
        <dbReference type="EMBL" id="TEB12238.1"/>
    </source>
</evidence>
<feature type="region of interest" description="Disordered" evidence="1">
    <location>
        <begin position="156"/>
        <end position="209"/>
    </location>
</feature>
<accession>A0A4Y7RTB0</accession>
<gene>
    <name evidence="2" type="ORF">Pmgp_01129</name>
</gene>
<dbReference type="AlphaFoldDB" id="A0A4Y7RTB0"/>
<keyword evidence="3" id="KW-1185">Reference proteome</keyword>
<feature type="compositionally biased region" description="Pro residues" evidence="1">
    <location>
        <begin position="165"/>
        <end position="174"/>
    </location>
</feature>
<feature type="compositionally biased region" description="Basic and acidic residues" evidence="1">
    <location>
        <begin position="184"/>
        <end position="209"/>
    </location>
</feature>
<organism evidence="2 3">
    <name type="scientific">Pelotomaculum propionicicum</name>
    <dbReference type="NCBI Taxonomy" id="258475"/>
    <lineage>
        <taxon>Bacteria</taxon>
        <taxon>Bacillati</taxon>
        <taxon>Bacillota</taxon>
        <taxon>Clostridia</taxon>
        <taxon>Eubacteriales</taxon>
        <taxon>Desulfotomaculaceae</taxon>
        <taxon>Pelotomaculum</taxon>
    </lineage>
</organism>
<proteinExistence type="predicted"/>
<reference evidence="2 3" key="1">
    <citation type="journal article" date="2018" name="Environ. Microbiol.">
        <title>Novel energy conservation strategies and behaviour of Pelotomaculum schinkii driving syntrophic propionate catabolism.</title>
        <authorList>
            <person name="Hidalgo-Ahumada C.A.P."/>
            <person name="Nobu M.K."/>
            <person name="Narihiro T."/>
            <person name="Tamaki H."/>
            <person name="Liu W.T."/>
            <person name="Kamagata Y."/>
            <person name="Stams A.J.M."/>
            <person name="Imachi H."/>
            <person name="Sousa D.Z."/>
        </authorList>
    </citation>
    <scope>NUCLEOTIDE SEQUENCE [LARGE SCALE GENOMIC DNA]</scope>
    <source>
        <strain evidence="2 3">MGP</strain>
    </source>
</reference>
<evidence type="ECO:0000256" key="1">
    <source>
        <dbReference type="SAM" id="MobiDB-lite"/>
    </source>
</evidence>
<dbReference type="OrthoDB" id="1808490at2"/>
<protein>
    <submittedName>
        <fullName evidence="2">Uncharacterized protein</fullName>
    </submittedName>
</protein>